<evidence type="ECO:0000313" key="1">
    <source>
        <dbReference type="EMBL" id="MCI52588.1"/>
    </source>
</evidence>
<dbReference type="EMBL" id="LXQA010449513">
    <property type="protein sequence ID" value="MCI52588.1"/>
    <property type="molecule type" value="Genomic_DNA"/>
</dbReference>
<keyword evidence="2" id="KW-1185">Reference proteome</keyword>
<dbReference type="Proteomes" id="UP000265520">
    <property type="component" value="Unassembled WGS sequence"/>
</dbReference>
<dbReference type="AlphaFoldDB" id="A0A392SUP1"/>
<protein>
    <recommendedName>
        <fullName evidence="3">Gag-pol polyprotein</fullName>
    </recommendedName>
</protein>
<evidence type="ECO:0000313" key="2">
    <source>
        <dbReference type="Proteomes" id="UP000265520"/>
    </source>
</evidence>
<evidence type="ECO:0008006" key="3">
    <source>
        <dbReference type="Google" id="ProtNLM"/>
    </source>
</evidence>
<comment type="caution">
    <text evidence="1">The sequence shown here is derived from an EMBL/GenBank/DDBJ whole genome shotgun (WGS) entry which is preliminary data.</text>
</comment>
<accession>A0A392SUP1</accession>
<organism evidence="1 2">
    <name type="scientific">Trifolium medium</name>
    <dbReference type="NCBI Taxonomy" id="97028"/>
    <lineage>
        <taxon>Eukaryota</taxon>
        <taxon>Viridiplantae</taxon>
        <taxon>Streptophyta</taxon>
        <taxon>Embryophyta</taxon>
        <taxon>Tracheophyta</taxon>
        <taxon>Spermatophyta</taxon>
        <taxon>Magnoliopsida</taxon>
        <taxon>eudicotyledons</taxon>
        <taxon>Gunneridae</taxon>
        <taxon>Pentapetalae</taxon>
        <taxon>rosids</taxon>
        <taxon>fabids</taxon>
        <taxon>Fabales</taxon>
        <taxon>Fabaceae</taxon>
        <taxon>Papilionoideae</taxon>
        <taxon>50 kb inversion clade</taxon>
        <taxon>NPAAA clade</taxon>
        <taxon>Hologalegina</taxon>
        <taxon>IRL clade</taxon>
        <taxon>Trifolieae</taxon>
        <taxon>Trifolium</taxon>
    </lineage>
</organism>
<name>A0A392SUP1_9FABA</name>
<reference evidence="1 2" key="1">
    <citation type="journal article" date="2018" name="Front. Plant Sci.">
        <title>Red Clover (Trifolium pratense) and Zigzag Clover (T. medium) - A Picture of Genomic Similarities and Differences.</title>
        <authorList>
            <person name="Dluhosova J."/>
            <person name="Istvanek J."/>
            <person name="Nedelnik J."/>
            <person name="Repkova J."/>
        </authorList>
    </citation>
    <scope>NUCLEOTIDE SEQUENCE [LARGE SCALE GENOMIC DNA]</scope>
    <source>
        <strain evidence="2">cv. 10/8</strain>
        <tissue evidence="1">Leaf</tissue>
    </source>
</reference>
<proteinExistence type="predicted"/>
<feature type="non-terminal residue" evidence="1">
    <location>
        <position position="48"/>
    </location>
</feature>
<sequence length="48" mass="5601">MVDTGSNLHEITELRDYLAMEFEMKELGDSKYFLGIEVSRSKQELFLS</sequence>